<name>A0A1N6Q4J8_9GAMM</name>
<keyword evidence="2" id="KW-1185">Reference proteome</keyword>
<evidence type="ECO:0000313" key="1">
    <source>
        <dbReference type="EMBL" id="SIQ11425.1"/>
    </source>
</evidence>
<evidence type="ECO:0000313" key="2">
    <source>
        <dbReference type="Proteomes" id="UP000186895"/>
    </source>
</evidence>
<accession>A0A1N6Q4J8</accession>
<sequence length="166" mass="18429">MADYTYKATCTEIVSAVEEFFNAKKQTVKAGHDFSTRFQLGEPGFSRCVVSWDFKMGGVSMTPGEWRDQYRDEWYKPTKGFSTPKGPKKGKAPSEVYEAFKAIPNASGEDLQQALLGNRNSLWAPGLFMYEGAVFITASAELTAREGLVEITQSEYQAVSKEADHG</sequence>
<dbReference type="RefSeq" id="WP_076461640.1">
    <property type="nucleotide sequence ID" value="NZ_FTMN01000002.1"/>
</dbReference>
<proteinExistence type="predicted"/>
<organism evidence="1 2">
    <name type="scientific">Marinobacterium stanieri</name>
    <dbReference type="NCBI Taxonomy" id="49186"/>
    <lineage>
        <taxon>Bacteria</taxon>
        <taxon>Pseudomonadati</taxon>
        <taxon>Pseudomonadota</taxon>
        <taxon>Gammaproteobacteria</taxon>
        <taxon>Oceanospirillales</taxon>
        <taxon>Oceanospirillaceae</taxon>
        <taxon>Marinobacterium</taxon>
    </lineage>
</organism>
<dbReference type="EMBL" id="FTMN01000002">
    <property type="protein sequence ID" value="SIQ11425.1"/>
    <property type="molecule type" value="Genomic_DNA"/>
</dbReference>
<dbReference type="STRING" id="49186.SAMN05421647_102247"/>
<protein>
    <submittedName>
        <fullName evidence="1">Uncharacterized protein</fullName>
    </submittedName>
</protein>
<gene>
    <name evidence="1" type="ORF">SAMN05421647_102247</name>
</gene>
<dbReference type="AlphaFoldDB" id="A0A1N6Q4J8"/>
<reference evidence="2" key="1">
    <citation type="submission" date="2017-01" db="EMBL/GenBank/DDBJ databases">
        <authorList>
            <person name="Varghese N."/>
            <person name="Submissions S."/>
        </authorList>
    </citation>
    <scope>NUCLEOTIDE SEQUENCE [LARGE SCALE GENOMIC DNA]</scope>
    <source>
        <strain evidence="2">DSM 7027</strain>
    </source>
</reference>
<dbReference type="Proteomes" id="UP000186895">
    <property type="component" value="Unassembled WGS sequence"/>
</dbReference>